<dbReference type="Proteomes" id="UP000318878">
    <property type="component" value="Unassembled WGS sequence"/>
</dbReference>
<name>A0A5C5UYT2_9BACT</name>
<dbReference type="InterPro" id="IPR012334">
    <property type="entry name" value="Pectin_lyas_fold"/>
</dbReference>
<accession>A0A5C5UYT2</accession>
<sequence length="374" mass="41158">MNNAIQAFAVAITLLLLPSTLLSKELHVNAQTGSDANSGNLDEPFQTLQMAIKAAQEGDVIHLHPRGALYRQSGSFGRRKGITIEGHGVTLDGSDPLPEDGWKKVGEKLYRRKMKRTPLDRHLLIIDGVMQRMGRTQSDNSPDFPAATDLKPGEFCFENIDDKQGWLYVCGSTKNLQWSTRVNGIAAGGVCERLVVRNLNTRNFLNDGFNVHGDCRELKFDNIHGYDCFDEGFSAHESAQCEIDGGKFYGNENGIADVNSTETIYRNCEFYGNVNVDVLLIGKAHQLIDCQIQNTTTAAALQAGPRTKEQSFDLVLDRVSIIGELPKRPAPIRVNGGVLLLKDCKLDDVNLNTIGADVKYQGNTIVNGKLVEQP</sequence>
<evidence type="ECO:0000313" key="2">
    <source>
        <dbReference type="Proteomes" id="UP000318878"/>
    </source>
</evidence>
<comment type="caution">
    <text evidence="1">The sequence shown here is derived from an EMBL/GenBank/DDBJ whole genome shotgun (WGS) entry which is preliminary data.</text>
</comment>
<evidence type="ECO:0000313" key="1">
    <source>
        <dbReference type="EMBL" id="TWT30637.1"/>
    </source>
</evidence>
<dbReference type="EMBL" id="SJPF01000005">
    <property type="protein sequence ID" value="TWT30637.1"/>
    <property type="molecule type" value="Genomic_DNA"/>
</dbReference>
<protein>
    <recommendedName>
        <fullName evidence="3">Right handed beta helix domain-containing protein</fullName>
    </recommendedName>
</protein>
<keyword evidence="2" id="KW-1185">Reference proteome</keyword>
<dbReference type="SUPFAM" id="SSF51126">
    <property type="entry name" value="Pectin lyase-like"/>
    <property type="match status" value="1"/>
</dbReference>
<dbReference type="Gene3D" id="2.160.20.10">
    <property type="entry name" value="Single-stranded right-handed beta-helix, Pectin lyase-like"/>
    <property type="match status" value="1"/>
</dbReference>
<evidence type="ECO:0008006" key="3">
    <source>
        <dbReference type="Google" id="ProtNLM"/>
    </source>
</evidence>
<dbReference type="AlphaFoldDB" id="A0A5C5UYT2"/>
<proteinExistence type="predicted"/>
<gene>
    <name evidence="1" type="ORF">Enr8_41580</name>
</gene>
<reference evidence="1 2" key="1">
    <citation type="submission" date="2019-02" db="EMBL/GenBank/DDBJ databases">
        <title>Deep-cultivation of Planctomycetes and their phenomic and genomic characterization uncovers novel biology.</title>
        <authorList>
            <person name="Wiegand S."/>
            <person name="Jogler M."/>
            <person name="Boedeker C."/>
            <person name="Pinto D."/>
            <person name="Vollmers J."/>
            <person name="Rivas-Marin E."/>
            <person name="Kohn T."/>
            <person name="Peeters S.H."/>
            <person name="Heuer A."/>
            <person name="Rast P."/>
            <person name="Oberbeckmann S."/>
            <person name="Bunk B."/>
            <person name="Jeske O."/>
            <person name="Meyerdierks A."/>
            <person name="Storesund J.E."/>
            <person name="Kallscheuer N."/>
            <person name="Luecker S."/>
            <person name="Lage O.M."/>
            <person name="Pohl T."/>
            <person name="Merkel B.J."/>
            <person name="Hornburger P."/>
            <person name="Mueller R.-W."/>
            <person name="Bruemmer F."/>
            <person name="Labrenz M."/>
            <person name="Spormann A.M."/>
            <person name="Op Den Camp H."/>
            <person name="Overmann J."/>
            <person name="Amann R."/>
            <person name="Jetten M.S.M."/>
            <person name="Mascher T."/>
            <person name="Medema M.H."/>
            <person name="Devos D.P."/>
            <person name="Kaster A.-K."/>
            <person name="Ovreas L."/>
            <person name="Rohde M."/>
            <person name="Galperin M.Y."/>
            <person name="Jogler C."/>
        </authorList>
    </citation>
    <scope>NUCLEOTIDE SEQUENCE [LARGE SCALE GENOMIC DNA]</scope>
    <source>
        <strain evidence="1 2">Enr8</strain>
    </source>
</reference>
<dbReference type="InterPro" id="IPR011050">
    <property type="entry name" value="Pectin_lyase_fold/virulence"/>
</dbReference>
<organism evidence="1 2">
    <name type="scientific">Blastopirellula retiformator</name>
    <dbReference type="NCBI Taxonomy" id="2527970"/>
    <lineage>
        <taxon>Bacteria</taxon>
        <taxon>Pseudomonadati</taxon>
        <taxon>Planctomycetota</taxon>
        <taxon>Planctomycetia</taxon>
        <taxon>Pirellulales</taxon>
        <taxon>Pirellulaceae</taxon>
        <taxon>Blastopirellula</taxon>
    </lineage>
</organism>
<dbReference type="RefSeq" id="WP_146435232.1">
    <property type="nucleotide sequence ID" value="NZ_SJPF01000005.1"/>
</dbReference>
<dbReference type="OrthoDB" id="251904at2"/>